<evidence type="ECO:0000256" key="1">
    <source>
        <dbReference type="ARBA" id="ARBA00003394"/>
    </source>
</evidence>
<evidence type="ECO:0000256" key="6">
    <source>
        <dbReference type="ARBA" id="ARBA00031445"/>
    </source>
</evidence>
<keyword evidence="8" id="KW-1003">Cell membrane</keyword>
<comment type="catalytic activity">
    <reaction evidence="7 8">
        <text>lipid IVA (E. coli) + CMP-3-deoxy-beta-D-manno-octulosonate = alpha-Kdo-(2-&gt;6)-lipid IVA (E. coli) + CMP + H(+)</text>
        <dbReference type="Rhea" id="RHEA:28066"/>
        <dbReference type="ChEBI" id="CHEBI:15378"/>
        <dbReference type="ChEBI" id="CHEBI:58603"/>
        <dbReference type="ChEBI" id="CHEBI:60364"/>
        <dbReference type="ChEBI" id="CHEBI:60377"/>
        <dbReference type="ChEBI" id="CHEBI:85987"/>
        <dbReference type="EC" id="2.4.99.12"/>
    </reaction>
</comment>
<comment type="similarity">
    <text evidence="8">Belongs to the glycosyltransferase group 1 family.</text>
</comment>
<dbReference type="EC" id="2.4.99.12" evidence="3 8"/>
<keyword evidence="11" id="KW-1185">Reference proteome</keyword>
<dbReference type="InterPro" id="IPR038107">
    <property type="entry name" value="Glycos_transf_N_sf"/>
</dbReference>
<dbReference type="Gene3D" id="3.40.50.2000">
    <property type="entry name" value="Glycogen Phosphorylase B"/>
    <property type="match status" value="1"/>
</dbReference>
<comment type="pathway">
    <text evidence="2 8">Bacterial outer membrane biogenesis; LPS core biosynthesis.</text>
</comment>
<dbReference type="Gene3D" id="3.40.50.11720">
    <property type="entry name" value="3-Deoxy-D-manno-octulosonic-acid transferase, N-terminal domain"/>
    <property type="match status" value="1"/>
</dbReference>
<dbReference type="PANTHER" id="PTHR42755">
    <property type="entry name" value="3-DEOXY-MANNO-OCTULOSONATE CYTIDYLYLTRANSFERASE"/>
    <property type="match status" value="1"/>
</dbReference>
<proteinExistence type="inferred from homology"/>
<dbReference type="InterPro" id="IPR007507">
    <property type="entry name" value="Glycos_transf_N"/>
</dbReference>
<dbReference type="Proteomes" id="UP001191082">
    <property type="component" value="Unassembled WGS sequence"/>
</dbReference>
<keyword evidence="5 8" id="KW-0808">Transferase</keyword>
<feature type="domain" description="3-deoxy-D-manno-octulosonic-acid transferase N-terminal" evidence="9">
    <location>
        <begin position="43"/>
        <end position="219"/>
    </location>
</feature>
<dbReference type="SUPFAM" id="SSF53756">
    <property type="entry name" value="UDP-Glycosyltransferase/glycogen phosphorylase"/>
    <property type="match status" value="1"/>
</dbReference>
<name>A0ABY2XEC2_9RHOB</name>
<dbReference type="InterPro" id="IPR039901">
    <property type="entry name" value="Kdotransferase"/>
</dbReference>
<keyword evidence="8" id="KW-0448">Lipopolysaccharide biosynthesis</keyword>
<reference evidence="10 11" key="1">
    <citation type="submission" date="2019-05" db="EMBL/GenBank/DDBJ databases">
        <title>Marivita sp. nov. isolated from sea sediment.</title>
        <authorList>
            <person name="Kim W."/>
        </authorList>
    </citation>
    <scope>NUCLEOTIDE SEQUENCE [LARGE SCALE GENOMIC DNA]</scope>
    <source>
        <strain evidence="10 11">CAU 1492</strain>
    </source>
</reference>
<evidence type="ECO:0000256" key="2">
    <source>
        <dbReference type="ARBA" id="ARBA00004713"/>
    </source>
</evidence>
<dbReference type="GO" id="GO:0016740">
    <property type="term" value="F:transferase activity"/>
    <property type="evidence" value="ECO:0007669"/>
    <property type="project" value="UniProtKB-KW"/>
</dbReference>
<comment type="caution">
    <text evidence="10">The sequence shown here is derived from an EMBL/GenBank/DDBJ whole genome shotgun (WGS) entry which is preliminary data.</text>
</comment>
<evidence type="ECO:0000256" key="8">
    <source>
        <dbReference type="RuleBase" id="RU365103"/>
    </source>
</evidence>
<comment type="function">
    <text evidence="1 8">Involved in lipopolysaccharide (LPS) biosynthesis. Catalyzes the transfer of 3-deoxy-D-manno-octulosonate (Kdo) residue(s) from CMP-Kdo to lipid IV(A), the tetraacyldisaccharide-1,4'-bisphosphate precursor of lipid A.</text>
</comment>
<dbReference type="PANTHER" id="PTHR42755:SF1">
    <property type="entry name" value="3-DEOXY-D-MANNO-OCTULOSONIC ACID TRANSFERASE, MITOCHONDRIAL-RELATED"/>
    <property type="match status" value="1"/>
</dbReference>
<organism evidence="10 11">
    <name type="scientific">Arenibacterium halophilum</name>
    <dbReference type="NCBI Taxonomy" id="2583821"/>
    <lineage>
        <taxon>Bacteria</taxon>
        <taxon>Pseudomonadati</taxon>
        <taxon>Pseudomonadota</taxon>
        <taxon>Alphaproteobacteria</taxon>
        <taxon>Rhodobacterales</taxon>
        <taxon>Paracoccaceae</taxon>
        <taxon>Arenibacterium</taxon>
    </lineage>
</organism>
<evidence type="ECO:0000259" key="9">
    <source>
        <dbReference type="Pfam" id="PF04413"/>
    </source>
</evidence>
<comment type="subcellular location">
    <subcellularLocation>
        <location evidence="8">Cell membrane</location>
    </subcellularLocation>
</comment>
<evidence type="ECO:0000256" key="3">
    <source>
        <dbReference type="ARBA" id="ARBA00012621"/>
    </source>
</evidence>
<evidence type="ECO:0000256" key="4">
    <source>
        <dbReference type="ARBA" id="ARBA00019077"/>
    </source>
</evidence>
<accession>A0ABY2XEC2</accession>
<protein>
    <recommendedName>
        <fullName evidence="4 8">3-deoxy-D-manno-octulosonic acid transferase</fullName>
        <shortName evidence="8">Kdo transferase</shortName>
        <ecNumber evidence="3 8">2.4.99.12</ecNumber>
    </recommendedName>
    <alternativeName>
        <fullName evidence="6 8">Lipid IV(A) 3-deoxy-D-manno-octulosonic acid transferase</fullName>
    </alternativeName>
</protein>
<evidence type="ECO:0000256" key="5">
    <source>
        <dbReference type="ARBA" id="ARBA00022679"/>
    </source>
</evidence>
<dbReference type="RefSeq" id="WP_138862185.1">
    <property type="nucleotide sequence ID" value="NZ_VCPC01000001.1"/>
</dbReference>
<dbReference type="Pfam" id="PF04413">
    <property type="entry name" value="Glycos_transf_N"/>
    <property type="match status" value="1"/>
</dbReference>
<evidence type="ECO:0000256" key="7">
    <source>
        <dbReference type="ARBA" id="ARBA00049183"/>
    </source>
</evidence>
<evidence type="ECO:0000313" key="11">
    <source>
        <dbReference type="Proteomes" id="UP001191082"/>
    </source>
</evidence>
<evidence type="ECO:0000313" key="10">
    <source>
        <dbReference type="EMBL" id="TMV14832.1"/>
    </source>
</evidence>
<keyword evidence="8" id="KW-0472">Membrane</keyword>
<gene>
    <name evidence="10" type="ORF">FGK64_02315</name>
</gene>
<dbReference type="EMBL" id="VCPC01000001">
    <property type="protein sequence ID" value="TMV14832.1"/>
    <property type="molecule type" value="Genomic_DNA"/>
</dbReference>
<sequence length="432" mass="46595">MPRTDARAPGLFRVYCRATAMLAPLAYRSVARKLRAHDVPEARIAERMGHATEPAPGGPLIWFHAASVGESLSVLTLIARMGDRLPQAQFLITSGTATSAQLIARRMPPRTRHQFAPLDAPGPVGRFLSHWRPRAAVFVESELWPLMLARTRDSGARLALVNARLSMKSVDGWRRFPDTARFVLGCFSLMLTQNDRARRDLLAMGADPDRVHTGGNLKSTSDPLPVDEETLAAMQTALGDRPLWIAASTHPGEEEQVVAAHARVLERHPDACLILAPRHPERSAEVTALIERAGMSNARRSAGELPDDTSQVYLADTLGELGTWYALAPIVFLGGSLREIGGHNPFEPASAGAAILTGPHVTNFAETFAPLIATGGAVEVADADDLAAAVLRWLGNPAPLATARTAARDFAIRRQEALSDIVDRLCTALELG</sequence>